<evidence type="ECO:0000313" key="6">
    <source>
        <dbReference type="Proteomes" id="UP000245469"/>
    </source>
</evidence>
<evidence type="ECO:0000256" key="3">
    <source>
        <dbReference type="ARBA" id="ARBA00023027"/>
    </source>
</evidence>
<dbReference type="InterPro" id="IPR036291">
    <property type="entry name" value="NAD(P)-bd_dom_sf"/>
</dbReference>
<dbReference type="AlphaFoldDB" id="A0A316A6R6"/>
<keyword evidence="3" id="KW-0520">NAD</keyword>
<dbReference type="SUPFAM" id="SSF51735">
    <property type="entry name" value="NAD(P)-binding Rossmann-fold domains"/>
    <property type="match status" value="1"/>
</dbReference>
<dbReference type="GO" id="GO:0016491">
    <property type="term" value="F:oxidoreductase activity"/>
    <property type="evidence" value="ECO:0007669"/>
    <property type="project" value="UniProtKB-KW"/>
</dbReference>
<dbReference type="EMBL" id="QGDQ01000011">
    <property type="protein sequence ID" value="PWJ53626.1"/>
    <property type="molecule type" value="Genomic_DNA"/>
</dbReference>
<protein>
    <submittedName>
        <fullName evidence="5">UDP-glucose 4-epimerase</fullName>
    </submittedName>
</protein>
<comment type="caution">
    <text evidence="5">The sequence shown here is derived from an EMBL/GenBank/DDBJ whole genome shotgun (WGS) entry which is preliminary data.</text>
</comment>
<reference evidence="5 6" key="1">
    <citation type="submission" date="2018-03" db="EMBL/GenBank/DDBJ databases">
        <title>Genomic Encyclopedia of Archaeal and Bacterial Type Strains, Phase II (KMG-II): from individual species to whole genera.</title>
        <authorList>
            <person name="Goeker M."/>
        </authorList>
    </citation>
    <scope>NUCLEOTIDE SEQUENCE [LARGE SCALE GENOMIC DNA]</scope>
    <source>
        <strain evidence="5 6">DSM 44889</strain>
    </source>
</reference>
<dbReference type="PANTHER" id="PTHR43103:SF5">
    <property type="entry name" value="4-EPIMERASE, PUTATIVE (AFU_ORTHOLOGUE AFUA_7G00360)-RELATED"/>
    <property type="match status" value="1"/>
</dbReference>
<evidence type="ECO:0000259" key="4">
    <source>
        <dbReference type="Pfam" id="PF01370"/>
    </source>
</evidence>
<name>A0A316A6R6_9ACTN</name>
<evidence type="ECO:0000256" key="1">
    <source>
        <dbReference type="ARBA" id="ARBA00007637"/>
    </source>
</evidence>
<dbReference type="Proteomes" id="UP000245469">
    <property type="component" value="Unassembled WGS sequence"/>
</dbReference>
<dbReference type="Gene3D" id="3.40.50.720">
    <property type="entry name" value="NAD(P)-binding Rossmann-like Domain"/>
    <property type="match status" value="1"/>
</dbReference>
<evidence type="ECO:0000256" key="2">
    <source>
        <dbReference type="ARBA" id="ARBA00023002"/>
    </source>
</evidence>
<feature type="domain" description="NAD-dependent epimerase/dehydratase" evidence="4">
    <location>
        <begin position="3"/>
        <end position="193"/>
    </location>
</feature>
<evidence type="ECO:0000313" key="5">
    <source>
        <dbReference type="EMBL" id="PWJ53626.1"/>
    </source>
</evidence>
<sequence length="293" mass="31768">MHIAVTGGSGKLGRVVVADLVAHGHTVLTLDQNPPPGGVGALPRGARFLKADLADHGQVLEALLGVDEHRSEHGIDALVHLGAIPAPGLATDAVTFQNNTMSTYSAFAAARAAGIHNVVWASSETVLGLPFDEAPPYVPVDEEYHPRPNSSYSLSKTLGEEMAVQFCRWDPQSKIIGLRFSNVMYADQYAEFPDYDADPLLRKWNLWGYIDARDGAQAVRKALELEATGADVFIIANADTVMQRSSAELVEEVFPGVEIRGELGEHETLLSIEKAKRVLGYAPQHSWRDTFTA</sequence>
<dbReference type="RefSeq" id="WP_109774236.1">
    <property type="nucleotide sequence ID" value="NZ_QGDQ01000011.1"/>
</dbReference>
<keyword evidence="6" id="KW-1185">Reference proteome</keyword>
<dbReference type="Pfam" id="PF01370">
    <property type="entry name" value="Epimerase"/>
    <property type="match status" value="1"/>
</dbReference>
<comment type="similarity">
    <text evidence="1">Belongs to the NAD(P)-dependent epimerase/dehydratase family.</text>
</comment>
<dbReference type="InterPro" id="IPR001509">
    <property type="entry name" value="Epimerase_deHydtase"/>
</dbReference>
<dbReference type="OrthoDB" id="9795501at2"/>
<organism evidence="5 6">
    <name type="scientific">Quadrisphaera granulorum</name>
    <dbReference type="NCBI Taxonomy" id="317664"/>
    <lineage>
        <taxon>Bacteria</taxon>
        <taxon>Bacillati</taxon>
        <taxon>Actinomycetota</taxon>
        <taxon>Actinomycetes</taxon>
        <taxon>Kineosporiales</taxon>
        <taxon>Kineosporiaceae</taxon>
        <taxon>Quadrisphaera</taxon>
    </lineage>
</organism>
<gene>
    <name evidence="5" type="ORF">BXY45_11129</name>
</gene>
<keyword evidence="2" id="KW-0560">Oxidoreductase</keyword>
<dbReference type="PANTHER" id="PTHR43103">
    <property type="entry name" value="NUCLEOSIDE-DIPHOSPHATE-SUGAR EPIMERASE"/>
    <property type="match status" value="1"/>
</dbReference>
<proteinExistence type="inferred from homology"/>
<accession>A0A316A6R6</accession>